<dbReference type="EMBL" id="JAMKFB020000018">
    <property type="protein sequence ID" value="KAL0167894.1"/>
    <property type="molecule type" value="Genomic_DNA"/>
</dbReference>
<comment type="caution">
    <text evidence="7">The sequence shown here is derived from an EMBL/GenBank/DDBJ whole genome shotgun (WGS) entry which is preliminary data.</text>
</comment>
<evidence type="ECO:0000256" key="1">
    <source>
        <dbReference type="ARBA" id="ARBA00004141"/>
    </source>
</evidence>
<dbReference type="Pfam" id="PF00520">
    <property type="entry name" value="Ion_trans"/>
    <property type="match status" value="1"/>
</dbReference>
<evidence type="ECO:0000313" key="7">
    <source>
        <dbReference type="EMBL" id="KAL0167894.1"/>
    </source>
</evidence>
<dbReference type="PANTHER" id="PTHR45816:SF4">
    <property type="entry name" value="RYR_IP3R HOMOLOGY ASSOCIATED DOMAIN-CONTAINING PROTEIN"/>
    <property type="match status" value="1"/>
</dbReference>
<keyword evidence="8" id="KW-1185">Reference proteome</keyword>
<protein>
    <recommendedName>
        <fullName evidence="6">Ion transport domain-containing protein</fullName>
    </recommendedName>
</protein>
<keyword evidence="4 5" id="KW-0472">Membrane</keyword>
<name>A0ABD0P1C0_CIRMR</name>
<feature type="non-terminal residue" evidence="7">
    <location>
        <position position="61"/>
    </location>
</feature>
<accession>A0ABD0P1C0</accession>
<comment type="subcellular location">
    <subcellularLocation>
        <location evidence="1">Membrane</location>
        <topology evidence="1">Multi-pass membrane protein</topology>
    </subcellularLocation>
</comment>
<organism evidence="7 8">
    <name type="scientific">Cirrhinus mrigala</name>
    <name type="common">Mrigala</name>
    <dbReference type="NCBI Taxonomy" id="683832"/>
    <lineage>
        <taxon>Eukaryota</taxon>
        <taxon>Metazoa</taxon>
        <taxon>Chordata</taxon>
        <taxon>Craniata</taxon>
        <taxon>Vertebrata</taxon>
        <taxon>Euteleostomi</taxon>
        <taxon>Actinopterygii</taxon>
        <taxon>Neopterygii</taxon>
        <taxon>Teleostei</taxon>
        <taxon>Ostariophysi</taxon>
        <taxon>Cypriniformes</taxon>
        <taxon>Cyprinidae</taxon>
        <taxon>Labeoninae</taxon>
        <taxon>Labeonini</taxon>
        <taxon>Cirrhinus</taxon>
    </lineage>
</organism>
<dbReference type="InterPro" id="IPR005821">
    <property type="entry name" value="Ion_trans_dom"/>
</dbReference>
<dbReference type="PANTHER" id="PTHR45816">
    <property type="entry name" value="MIR DOMAIN-CONTAINING PROTEIN"/>
    <property type="match status" value="1"/>
</dbReference>
<feature type="domain" description="Ion transport" evidence="6">
    <location>
        <begin position="1"/>
        <end position="52"/>
    </location>
</feature>
<dbReference type="Proteomes" id="UP001529510">
    <property type="component" value="Unassembled WGS sequence"/>
</dbReference>
<evidence type="ECO:0000256" key="3">
    <source>
        <dbReference type="ARBA" id="ARBA00022989"/>
    </source>
</evidence>
<sequence length="61" mass="7099">MFDLVRREETLLNVMRSVTKNGRSIFLTAVLAIILVYLFSIVGFLFFKDDFLMEVDRLPAL</sequence>
<feature type="transmembrane region" description="Helical" evidence="5">
    <location>
        <begin position="25"/>
        <end position="47"/>
    </location>
</feature>
<dbReference type="InterPro" id="IPR015925">
    <property type="entry name" value="Ryanodine_IP3_receptor"/>
</dbReference>
<evidence type="ECO:0000256" key="5">
    <source>
        <dbReference type="SAM" id="Phobius"/>
    </source>
</evidence>
<keyword evidence="2 5" id="KW-0812">Transmembrane</keyword>
<dbReference type="AlphaFoldDB" id="A0ABD0P1C0"/>
<keyword evidence="3 5" id="KW-1133">Transmembrane helix</keyword>
<evidence type="ECO:0000259" key="6">
    <source>
        <dbReference type="Pfam" id="PF00520"/>
    </source>
</evidence>
<proteinExistence type="predicted"/>
<evidence type="ECO:0000256" key="2">
    <source>
        <dbReference type="ARBA" id="ARBA00022692"/>
    </source>
</evidence>
<evidence type="ECO:0000256" key="4">
    <source>
        <dbReference type="ARBA" id="ARBA00023136"/>
    </source>
</evidence>
<gene>
    <name evidence="7" type="ORF">M9458_036116</name>
</gene>
<evidence type="ECO:0000313" key="8">
    <source>
        <dbReference type="Proteomes" id="UP001529510"/>
    </source>
</evidence>
<reference evidence="7 8" key="1">
    <citation type="submission" date="2024-05" db="EMBL/GenBank/DDBJ databases">
        <title>Genome sequencing and assembly of Indian major carp, Cirrhinus mrigala (Hamilton, 1822).</title>
        <authorList>
            <person name="Mohindra V."/>
            <person name="Chowdhury L.M."/>
            <person name="Lal K."/>
            <person name="Jena J.K."/>
        </authorList>
    </citation>
    <scope>NUCLEOTIDE SEQUENCE [LARGE SCALE GENOMIC DNA]</scope>
    <source>
        <strain evidence="7">CM1030</strain>
        <tissue evidence="7">Blood</tissue>
    </source>
</reference>
<dbReference type="GO" id="GO:0016020">
    <property type="term" value="C:membrane"/>
    <property type="evidence" value="ECO:0007669"/>
    <property type="project" value="UniProtKB-SubCell"/>
</dbReference>